<reference evidence="8" key="1">
    <citation type="journal article" date="2019" name="Int. J. Syst. Evol. Microbiol.">
        <title>The Global Catalogue of Microorganisms (GCM) 10K type strain sequencing project: providing services to taxonomists for standard genome sequencing and annotation.</title>
        <authorList>
            <consortium name="The Broad Institute Genomics Platform"/>
            <consortium name="The Broad Institute Genome Sequencing Center for Infectious Disease"/>
            <person name="Wu L."/>
            <person name="Ma J."/>
        </authorList>
    </citation>
    <scope>NUCLEOTIDE SEQUENCE [LARGE SCALE GENOMIC DNA]</scope>
    <source>
        <strain evidence="8">CGMCC 1.15643</strain>
    </source>
</reference>
<evidence type="ECO:0000256" key="6">
    <source>
        <dbReference type="RuleBase" id="RU003788"/>
    </source>
</evidence>
<dbReference type="InterPro" id="IPR023346">
    <property type="entry name" value="Lysozyme-like_dom_sf"/>
</dbReference>
<keyword evidence="5 6" id="KW-0326">Glycosidase</keyword>
<evidence type="ECO:0000256" key="1">
    <source>
        <dbReference type="ARBA" id="ARBA00000632"/>
    </source>
</evidence>
<dbReference type="InterPro" id="IPR023347">
    <property type="entry name" value="Lysozyme_dom_sf"/>
</dbReference>
<accession>A0ABW0EYR4</accession>
<organism evidence="7 8">
    <name type="scientific">Bosea minatitlanensis</name>
    <dbReference type="NCBI Taxonomy" id="128782"/>
    <lineage>
        <taxon>Bacteria</taxon>
        <taxon>Pseudomonadati</taxon>
        <taxon>Pseudomonadota</taxon>
        <taxon>Alphaproteobacteria</taxon>
        <taxon>Hyphomicrobiales</taxon>
        <taxon>Boseaceae</taxon>
        <taxon>Bosea</taxon>
    </lineage>
</organism>
<dbReference type="CDD" id="cd16900">
    <property type="entry name" value="endolysin_R21-like"/>
    <property type="match status" value="1"/>
</dbReference>
<dbReference type="InterPro" id="IPR002196">
    <property type="entry name" value="Glyco_hydro_24"/>
</dbReference>
<evidence type="ECO:0000313" key="8">
    <source>
        <dbReference type="Proteomes" id="UP001595976"/>
    </source>
</evidence>
<dbReference type="SUPFAM" id="SSF53955">
    <property type="entry name" value="Lysozyme-like"/>
    <property type="match status" value="1"/>
</dbReference>
<dbReference type="Gene3D" id="1.10.530.40">
    <property type="match status" value="1"/>
</dbReference>
<evidence type="ECO:0000256" key="3">
    <source>
        <dbReference type="ARBA" id="ARBA00022638"/>
    </source>
</evidence>
<keyword evidence="2 6" id="KW-0929">Antimicrobial</keyword>
<sequence length="172" mass="19160">MASRRAKIAIAGAATAITLATTALIQPWEGLVLSSHWDRYAKIWDICIGETRIDGKPVRPGMRFTAAECKAMLNKRVMQDYYLPLTRCIAGFDDKPKSWRAVAISTAYNLGVGTICRSTAANLARQGRYRESCEAFTRFNRAGGQVVEGLRRRREYGDAQRIGELELCLEGL</sequence>
<keyword evidence="3 6" id="KW-0081">Bacteriolytic enzyme</keyword>
<protein>
    <recommendedName>
        <fullName evidence="6">Lysozyme</fullName>
        <ecNumber evidence="6">3.2.1.17</ecNumber>
    </recommendedName>
</protein>
<dbReference type="EC" id="3.2.1.17" evidence="6"/>
<evidence type="ECO:0000313" key="7">
    <source>
        <dbReference type="EMBL" id="MFC5292292.1"/>
    </source>
</evidence>
<evidence type="ECO:0000256" key="2">
    <source>
        <dbReference type="ARBA" id="ARBA00022529"/>
    </source>
</evidence>
<dbReference type="InterPro" id="IPR051018">
    <property type="entry name" value="Bacteriophage_GH24"/>
</dbReference>
<dbReference type="HAMAP" id="MF_04110">
    <property type="entry name" value="ENDOLYSIN_T4"/>
    <property type="match status" value="1"/>
</dbReference>
<comment type="catalytic activity">
    <reaction evidence="1 6">
        <text>Hydrolysis of (1-&gt;4)-beta-linkages between N-acetylmuramic acid and N-acetyl-D-glucosamine residues in a peptidoglycan and between N-acetyl-D-glucosamine residues in chitodextrins.</text>
        <dbReference type="EC" id="3.2.1.17"/>
    </reaction>
</comment>
<dbReference type="Pfam" id="PF00959">
    <property type="entry name" value="Phage_lysozyme"/>
    <property type="match status" value="1"/>
</dbReference>
<name>A0ABW0EYR4_9HYPH</name>
<keyword evidence="4 6" id="KW-0378">Hydrolase</keyword>
<dbReference type="InterPro" id="IPR034690">
    <property type="entry name" value="Endolysin_T4_type"/>
</dbReference>
<dbReference type="EMBL" id="JBHSLI010000001">
    <property type="protein sequence ID" value="MFC5292292.1"/>
    <property type="molecule type" value="Genomic_DNA"/>
</dbReference>
<comment type="caution">
    <text evidence="7">The sequence shown here is derived from an EMBL/GenBank/DDBJ whole genome shotgun (WGS) entry which is preliminary data.</text>
</comment>
<keyword evidence="8" id="KW-1185">Reference proteome</keyword>
<dbReference type="PANTHER" id="PTHR38107">
    <property type="match status" value="1"/>
</dbReference>
<dbReference type="RefSeq" id="WP_260347647.1">
    <property type="nucleotide sequence ID" value="NZ_JAOAOS010000001.1"/>
</dbReference>
<evidence type="ECO:0000256" key="4">
    <source>
        <dbReference type="ARBA" id="ARBA00022801"/>
    </source>
</evidence>
<evidence type="ECO:0000256" key="5">
    <source>
        <dbReference type="ARBA" id="ARBA00023295"/>
    </source>
</evidence>
<gene>
    <name evidence="7" type="ORF">ACFPK2_04725</name>
</gene>
<proteinExistence type="inferred from homology"/>
<dbReference type="PANTHER" id="PTHR38107:SF3">
    <property type="entry name" value="LYSOZYME RRRD-RELATED"/>
    <property type="match status" value="1"/>
</dbReference>
<comment type="similarity">
    <text evidence="6">Belongs to the glycosyl hydrolase 24 family.</text>
</comment>
<dbReference type="Proteomes" id="UP001595976">
    <property type="component" value="Unassembled WGS sequence"/>
</dbReference>